<dbReference type="EMBL" id="BGZK01001488">
    <property type="protein sequence ID" value="GBP80914.1"/>
    <property type="molecule type" value="Genomic_DNA"/>
</dbReference>
<name>A0A4C1Z1K3_EUMVA</name>
<dbReference type="Proteomes" id="UP000299102">
    <property type="component" value="Unassembled WGS sequence"/>
</dbReference>
<keyword evidence="2" id="KW-1185">Reference proteome</keyword>
<organism evidence="1 2">
    <name type="scientific">Eumeta variegata</name>
    <name type="common">Bagworm moth</name>
    <name type="synonym">Eumeta japonica</name>
    <dbReference type="NCBI Taxonomy" id="151549"/>
    <lineage>
        <taxon>Eukaryota</taxon>
        <taxon>Metazoa</taxon>
        <taxon>Ecdysozoa</taxon>
        <taxon>Arthropoda</taxon>
        <taxon>Hexapoda</taxon>
        <taxon>Insecta</taxon>
        <taxon>Pterygota</taxon>
        <taxon>Neoptera</taxon>
        <taxon>Endopterygota</taxon>
        <taxon>Lepidoptera</taxon>
        <taxon>Glossata</taxon>
        <taxon>Ditrysia</taxon>
        <taxon>Tineoidea</taxon>
        <taxon>Psychidae</taxon>
        <taxon>Oiketicinae</taxon>
        <taxon>Eumeta</taxon>
    </lineage>
</organism>
<dbReference type="AlphaFoldDB" id="A0A4C1Z1K3"/>
<evidence type="ECO:0000313" key="1">
    <source>
        <dbReference type="EMBL" id="GBP80914.1"/>
    </source>
</evidence>
<evidence type="ECO:0000313" key="2">
    <source>
        <dbReference type="Proteomes" id="UP000299102"/>
    </source>
</evidence>
<sequence length="119" mass="12827">MCPEVGALPATHQCHTFPVVVYVHARCGYFTALRHCAEDNRALFFCSVFVFMESTVLSAIGSDVGRVAAGLNTTDSSSQRGGQALRGLDIPAPVSSTERVLRRICSAPYPRIALVIDDL</sequence>
<gene>
    <name evidence="1" type="ORF">EVAR_48995_1</name>
</gene>
<accession>A0A4C1Z1K3</accession>
<reference evidence="1 2" key="1">
    <citation type="journal article" date="2019" name="Commun. Biol.">
        <title>The bagworm genome reveals a unique fibroin gene that provides high tensile strength.</title>
        <authorList>
            <person name="Kono N."/>
            <person name="Nakamura H."/>
            <person name="Ohtoshi R."/>
            <person name="Tomita M."/>
            <person name="Numata K."/>
            <person name="Arakawa K."/>
        </authorList>
    </citation>
    <scope>NUCLEOTIDE SEQUENCE [LARGE SCALE GENOMIC DNA]</scope>
</reference>
<comment type="caution">
    <text evidence="1">The sequence shown here is derived from an EMBL/GenBank/DDBJ whole genome shotgun (WGS) entry which is preliminary data.</text>
</comment>
<protein>
    <submittedName>
        <fullName evidence="1">Uncharacterized protein</fullName>
    </submittedName>
</protein>
<proteinExistence type="predicted"/>